<organism evidence="3 4">
    <name type="scientific">Pacificimonas flava</name>
    <dbReference type="NCBI Taxonomy" id="1234595"/>
    <lineage>
        <taxon>Bacteria</taxon>
        <taxon>Pseudomonadati</taxon>
        <taxon>Pseudomonadota</taxon>
        <taxon>Alphaproteobacteria</taxon>
        <taxon>Sphingomonadales</taxon>
        <taxon>Sphingosinicellaceae</taxon>
        <taxon>Pacificimonas</taxon>
    </lineage>
</organism>
<dbReference type="Gene3D" id="3.40.50.10540">
    <property type="entry name" value="Crotonobetainyl-coa:carnitine coa-transferase, domain 1"/>
    <property type="match status" value="1"/>
</dbReference>
<dbReference type="SUPFAM" id="SSF89796">
    <property type="entry name" value="CoA-transferase family III (CaiB/BaiF)"/>
    <property type="match status" value="1"/>
</dbReference>
<evidence type="ECO:0000256" key="1">
    <source>
        <dbReference type="ARBA" id="ARBA00022679"/>
    </source>
</evidence>
<dbReference type="EMBL" id="NFZT01000007">
    <property type="protein sequence ID" value="OWV31810.1"/>
    <property type="molecule type" value="Genomic_DNA"/>
</dbReference>
<dbReference type="RefSeq" id="WP_088713606.1">
    <property type="nucleotide sequence ID" value="NZ_NFZT01000007.1"/>
</dbReference>
<dbReference type="InterPro" id="IPR003673">
    <property type="entry name" value="CoA-Trfase_fam_III"/>
</dbReference>
<dbReference type="InterPro" id="IPR044855">
    <property type="entry name" value="CoA-Trfase_III_dom3_sf"/>
</dbReference>
<evidence type="ECO:0008006" key="5">
    <source>
        <dbReference type="Google" id="ProtNLM"/>
    </source>
</evidence>
<dbReference type="PANTHER" id="PTHR48207">
    <property type="entry name" value="SUCCINATE--HYDROXYMETHYLGLUTARATE COA-TRANSFERASE"/>
    <property type="match status" value="1"/>
</dbReference>
<dbReference type="AlphaFoldDB" id="A0A219B0G7"/>
<gene>
    <name evidence="3" type="ORF">B5C34_14975</name>
</gene>
<keyword evidence="1" id="KW-0808">Transferase</keyword>
<evidence type="ECO:0000313" key="3">
    <source>
        <dbReference type="EMBL" id="OWV31810.1"/>
    </source>
</evidence>
<proteinExistence type="predicted"/>
<reference evidence="4" key="1">
    <citation type="submission" date="2017-05" db="EMBL/GenBank/DDBJ databases">
        <authorList>
            <person name="Lin X."/>
        </authorList>
    </citation>
    <scope>NUCLEOTIDE SEQUENCE [LARGE SCALE GENOMIC DNA]</scope>
    <source>
        <strain evidence="4">JLT2012</strain>
    </source>
</reference>
<dbReference type="InterPro" id="IPR023606">
    <property type="entry name" value="CoA-Trfase_III_dom_1_sf"/>
</dbReference>
<dbReference type="OrthoDB" id="5720311at2"/>
<evidence type="ECO:0000313" key="4">
    <source>
        <dbReference type="Proteomes" id="UP000198462"/>
    </source>
</evidence>
<dbReference type="Pfam" id="PF02515">
    <property type="entry name" value="CoA_transf_3"/>
    <property type="match status" value="1"/>
</dbReference>
<dbReference type="Gene3D" id="3.30.1540.10">
    <property type="entry name" value="formyl-coa transferase, domain 3"/>
    <property type="match status" value="1"/>
</dbReference>
<dbReference type="GO" id="GO:0008410">
    <property type="term" value="F:CoA-transferase activity"/>
    <property type="evidence" value="ECO:0007669"/>
    <property type="project" value="TreeGrafter"/>
</dbReference>
<comment type="caution">
    <text evidence="3">The sequence shown here is derived from an EMBL/GenBank/DDBJ whole genome shotgun (WGS) entry which is preliminary data.</text>
</comment>
<dbReference type="STRING" id="1234595.C725_1653"/>
<dbReference type="InterPro" id="IPR050483">
    <property type="entry name" value="CoA-transferase_III_domain"/>
</dbReference>
<name>A0A219B0G7_9SPHN</name>
<dbReference type="Proteomes" id="UP000198462">
    <property type="component" value="Unassembled WGS sequence"/>
</dbReference>
<dbReference type="PANTHER" id="PTHR48207:SF3">
    <property type="entry name" value="SUCCINATE--HYDROXYMETHYLGLUTARATE COA-TRANSFERASE"/>
    <property type="match status" value="1"/>
</dbReference>
<feature type="region of interest" description="Disordered" evidence="2">
    <location>
        <begin position="344"/>
        <end position="382"/>
    </location>
</feature>
<sequence>MQANAHQSGSGPLAGVKVLDFGQVVSAPMGAMWLAEQGADVVKVEPPAGDPLHLSGPTVNGYSALYAGVNRAKRLEVLDLSDADSRPRLEELIRWADVLIQNFRPGVAERLGLGWEDAKALNDRLIYVSVSGFGPDGPYAGQRVYDMAVQAVTGMADAQSIASGKPTLMADIVVDKVTSLTVAQAATAALFERERSGKGQHIEIAMLDAALAWHWPEGLWHETFPDAESDYPPYAKLNKPVPAKDGAVVQGAMQYKEATALAKAVGMGHLLAEERFSTLETWRENGREFWRALNAKVAETPVAELREGFIREEAIGAVINPAEAVKDDPQVKHRDLIRDIELEGVGRVRAPRHPARFSRTPAGDPKAPPPKPAATPSKPGGG</sequence>
<keyword evidence="4" id="KW-1185">Reference proteome</keyword>
<evidence type="ECO:0000256" key="2">
    <source>
        <dbReference type="SAM" id="MobiDB-lite"/>
    </source>
</evidence>
<accession>A0A219B0G7</accession>
<protein>
    <recommendedName>
        <fullName evidence="5">L-carnitine dehydratase/bile acid-inducible protein F</fullName>
    </recommendedName>
</protein>